<accession>B8DQ01</accession>
<name>B8DQ01_NITV9</name>
<proteinExistence type="predicted"/>
<feature type="region of interest" description="Disordered" evidence="1">
    <location>
        <begin position="1"/>
        <end position="48"/>
    </location>
</feature>
<dbReference type="EMBL" id="CP001197">
    <property type="protein sequence ID" value="ACL08865.1"/>
    <property type="molecule type" value="Genomic_DNA"/>
</dbReference>
<feature type="transmembrane region" description="Helical" evidence="2">
    <location>
        <begin position="407"/>
        <end position="431"/>
    </location>
</feature>
<feature type="transmembrane region" description="Helical" evidence="2">
    <location>
        <begin position="736"/>
        <end position="753"/>
    </location>
</feature>
<evidence type="ECO:0008006" key="4">
    <source>
        <dbReference type="Google" id="ProtNLM"/>
    </source>
</evidence>
<dbReference type="STRING" id="883.DvMF_1922"/>
<gene>
    <name evidence="3" type="ordered locus">DvMF_1922</name>
</gene>
<keyword evidence="2" id="KW-0472">Membrane</keyword>
<dbReference type="KEGG" id="dvm:DvMF_1922"/>
<evidence type="ECO:0000256" key="1">
    <source>
        <dbReference type="SAM" id="MobiDB-lite"/>
    </source>
</evidence>
<reference evidence="3" key="1">
    <citation type="submission" date="2008-10" db="EMBL/GenBank/DDBJ databases">
        <title>Complete sequence of Desulfovibrio vulgaris str. 'Miyazaki F'.</title>
        <authorList>
            <person name="Lucas S."/>
            <person name="Copeland A."/>
            <person name="Lapidus A."/>
            <person name="Glavina del Rio T."/>
            <person name="Dalin E."/>
            <person name="Tice H."/>
            <person name="Bruce D."/>
            <person name="Goodwin L."/>
            <person name="Pitluck S."/>
            <person name="Sims D."/>
            <person name="Brettin T."/>
            <person name="Detter J.C."/>
            <person name="Han C."/>
            <person name="Larimer F."/>
            <person name="Land M."/>
            <person name="Hauser L."/>
            <person name="Kyrpides N."/>
            <person name="Mikhailova N."/>
            <person name="Hazen T.C."/>
            <person name="Richardson P."/>
        </authorList>
    </citation>
    <scope>NUCLEOTIDE SEQUENCE</scope>
    <source>
        <strain evidence="3">Miyazaki F</strain>
    </source>
</reference>
<dbReference type="eggNOG" id="ENOG5031G0I">
    <property type="taxonomic scope" value="Bacteria"/>
</dbReference>
<organism evidence="3">
    <name type="scientific">Nitratidesulfovibrio vulgaris (strain DSM 19637 / Miyazaki F)</name>
    <name type="common">Desulfovibrio vulgaris</name>
    <dbReference type="NCBI Taxonomy" id="883"/>
    <lineage>
        <taxon>Bacteria</taxon>
        <taxon>Pseudomonadati</taxon>
        <taxon>Thermodesulfobacteriota</taxon>
        <taxon>Desulfovibrionia</taxon>
        <taxon>Desulfovibrionales</taxon>
        <taxon>Desulfovibrionaceae</taxon>
        <taxon>Nitratidesulfovibrio</taxon>
    </lineage>
</organism>
<feature type="transmembrane region" description="Helical" evidence="2">
    <location>
        <begin position="381"/>
        <end position="401"/>
    </location>
</feature>
<sequence>MPRIRMDRHSPDPPPVATGGTGPGDPARPADPAGGLPGGAPASLSANPCPMPSATTRQAVLYLQASVIGTLANFVSRFAWSELLGFEAGVLLATYTGMVIVFLLSYRRAFGVRRPDAAMCLRFVLVAHVGMAVVWVVSVAALRVVESLVVLLPGWPVPADMGGVAGGMGAALHDAAIWRAVLPHDVGTLLAPVMGRALEGGCHAAGIVAGFVVNFAGHKLYSFRRRGRDGAPRGSADEPGEPAGHAGDTGRYLPDICGTERGSPPTRGVVTPARLASLLAVAVPVLYVVAYAPHGMDTTDFGFFYGHAWRVLLGEVPYRDFFYVKPPLSLYWHAFWLWLTPERVSVLAGKAGFYAEMLAASWLGALYLARAVDLRRLGVPLPLLATLGFVWSVHAFPPMPWHTVEGVLFGAGALYAVVAGHPLLAGVLAAASALTKQSYALVPLGVAVAALVAGRGACWRDGAAPHDTPHDAAVVPLRVRLRGLHWRDGAMAVSGAAASFAIFAGLLHAAGAWDAFRAMATGVGGQTGLDEALQAGIVLYLTQELRLPALALLLWGAWAVLDGRPRGGMQPLLLYVLLLAADYLYTVATTRAWIGYGADWPLFLVTVGAVCVVFRDDLLGRFAVGAGTPDTGTRDTGTAGEKAVPGAPPAVVASPAAVASSDGAASAAPSPAPYPLRGASAAVSPAGRAAVLLGAGLLLAWSTGISWGYKTPAFFAAPLWLAAMLVHARLGGRAATLAWVALACGLVMFRAGYQYPYVFPQRPLSRAQLVYDAGTVFPRLSGVKVDTVLLGTLRDLRDLRARYGANYKTLPGFPLAYLLTGDRPALPAEWLQDGEINGRVDEVYGLLVARDVVVFMERDQMDTVAPDGYERTRYSVPARVRQEWRAVDETEHFVVFRRP</sequence>
<keyword evidence="2" id="KW-1133">Transmembrane helix</keyword>
<feature type="transmembrane region" description="Helical" evidence="2">
    <location>
        <begin position="86"/>
        <end position="106"/>
    </location>
</feature>
<feature type="transmembrane region" description="Helical" evidence="2">
    <location>
        <begin position="573"/>
        <end position="594"/>
    </location>
</feature>
<feature type="region of interest" description="Disordered" evidence="1">
    <location>
        <begin position="228"/>
        <end position="249"/>
    </location>
</feature>
<feature type="compositionally biased region" description="Low complexity" evidence="1">
    <location>
        <begin position="24"/>
        <end position="42"/>
    </location>
</feature>
<dbReference type="HOGENOM" id="CLU_322040_0_0_7"/>
<feature type="transmembrane region" description="Helical" evidence="2">
    <location>
        <begin position="490"/>
        <end position="510"/>
    </location>
</feature>
<feature type="transmembrane region" description="Helical" evidence="2">
    <location>
        <begin position="118"/>
        <end position="142"/>
    </location>
</feature>
<feature type="transmembrane region" description="Helical" evidence="2">
    <location>
        <begin position="60"/>
        <end position="80"/>
    </location>
</feature>
<feature type="transmembrane region" description="Helical" evidence="2">
    <location>
        <begin position="275"/>
        <end position="294"/>
    </location>
</feature>
<feature type="compositionally biased region" description="Basic and acidic residues" evidence="1">
    <location>
        <begin position="1"/>
        <end position="11"/>
    </location>
</feature>
<evidence type="ECO:0000256" key="2">
    <source>
        <dbReference type="SAM" id="Phobius"/>
    </source>
</evidence>
<feature type="transmembrane region" description="Helical" evidence="2">
    <location>
        <begin position="351"/>
        <end position="369"/>
    </location>
</feature>
<feature type="transmembrane region" description="Helical" evidence="2">
    <location>
        <begin position="679"/>
        <end position="701"/>
    </location>
</feature>
<keyword evidence="2" id="KW-0812">Transmembrane</keyword>
<protein>
    <recommendedName>
        <fullName evidence="4">GtrA-like protein domain-containing protein</fullName>
    </recommendedName>
</protein>
<dbReference type="AlphaFoldDB" id="B8DQ01"/>
<feature type="transmembrane region" description="Helical" evidence="2">
    <location>
        <begin position="197"/>
        <end position="216"/>
    </location>
</feature>
<evidence type="ECO:0000313" key="3">
    <source>
        <dbReference type="EMBL" id="ACL08865.1"/>
    </source>
</evidence>